<dbReference type="KEGG" id="cant:NCTC13489_02759"/>
<accession>A0A3S4WUM0</accession>
<dbReference type="AlphaFoldDB" id="A0A3S4WUM0"/>
<dbReference type="EMBL" id="LR134441">
    <property type="protein sequence ID" value="VEI01453.1"/>
    <property type="molecule type" value="Genomic_DNA"/>
</dbReference>
<organism evidence="1 2">
    <name type="scientific">Kaistella antarctica</name>
    <dbReference type="NCBI Taxonomy" id="266748"/>
    <lineage>
        <taxon>Bacteria</taxon>
        <taxon>Pseudomonadati</taxon>
        <taxon>Bacteroidota</taxon>
        <taxon>Flavobacteriia</taxon>
        <taxon>Flavobacteriales</taxon>
        <taxon>Weeksellaceae</taxon>
        <taxon>Chryseobacterium group</taxon>
        <taxon>Kaistella</taxon>
    </lineage>
</organism>
<protein>
    <submittedName>
        <fullName evidence="1">Uncharacterized protein</fullName>
    </submittedName>
</protein>
<dbReference type="OrthoDB" id="1223654at2"/>
<evidence type="ECO:0000313" key="1">
    <source>
        <dbReference type="EMBL" id="VEI01453.1"/>
    </source>
</evidence>
<dbReference type="Proteomes" id="UP000270036">
    <property type="component" value="Chromosome"/>
</dbReference>
<evidence type="ECO:0000313" key="2">
    <source>
        <dbReference type="Proteomes" id="UP000270036"/>
    </source>
</evidence>
<reference evidence="1 2" key="1">
    <citation type="submission" date="2018-12" db="EMBL/GenBank/DDBJ databases">
        <authorList>
            <consortium name="Pathogen Informatics"/>
        </authorList>
    </citation>
    <scope>NUCLEOTIDE SEQUENCE [LARGE SCALE GENOMIC DNA]</scope>
    <source>
        <strain evidence="1 2">NCTC13489</strain>
    </source>
</reference>
<dbReference type="RefSeq" id="WP_126337189.1">
    <property type="nucleotide sequence ID" value="NZ_FOIX01000002.1"/>
</dbReference>
<proteinExistence type="predicted"/>
<name>A0A3S4WUM0_9FLAO</name>
<dbReference type="STRING" id="266748.HY04_04045"/>
<sequence length="206" mass="24074">MKLILKIIPSLILERLFLKEGNPKKINKVDRLNAYRGSFMHFLRSAYRDQIESQGFWVNQIVKIDAKKLSPQKSFLALITTKLPMSSFTNIVGDKKILSFKDILQVNYNKHCFEIKKSKIEKAKAAVQQTSYIYVEGNSFELYPDGNSSDPESMILQGRLNNNKMGNFLPLDYEPKMDYRKKSENFHSFYLNLNIKLQKILILNRR</sequence>
<gene>
    <name evidence="1" type="ORF">NCTC13489_02759</name>
</gene>